<dbReference type="SUPFAM" id="SSF56672">
    <property type="entry name" value="DNA/RNA polymerases"/>
    <property type="match status" value="1"/>
</dbReference>
<dbReference type="PANTHER" id="PTHR48475:SF1">
    <property type="entry name" value="RNASE H TYPE-1 DOMAIN-CONTAINING PROTEIN"/>
    <property type="match status" value="1"/>
</dbReference>
<sequence>MYHFREVEEKLGSLVGHQYKCFLQLPKEVSQSEQDLIEDVEETLYKLQRVSMKLDPSECAFGMEEDKFLGYMEMAEGIKADPEKVGPYYEVLPQKAQSRVNVVTDGGRNFERFRSLRTIGSMGSKIKDIPHLICPKEGGRRPNSEEVFWTTRASVAGTRQENSKEGSKAFMVLVDPEEREYSHAIRLNIHASEEDMDCETLLAELIAFAGKGMKDLHVFVDSRLLVDQVEGNRTPRTEGAKRYREEIMDVMAPFHRFRITHLPKALNSKAKALMGLTSI</sequence>
<comment type="caution">
    <text evidence="2">The sequence shown here is derived from an EMBL/GenBank/DDBJ whole genome shotgun (WGS) entry which is preliminary data.</text>
</comment>
<dbReference type="Gene3D" id="3.30.420.10">
    <property type="entry name" value="Ribonuclease H-like superfamily/Ribonuclease H"/>
    <property type="match status" value="1"/>
</dbReference>
<evidence type="ECO:0000313" key="2">
    <source>
        <dbReference type="EMBL" id="GJS68849.1"/>
    </source>
</evidence>
<protein>
    <submittedName>
        <fullName evidence="2">Reverse transcriptase domain-containing protein</fullName>
    </submittedName>
</protein>
<keyword evidence="3" id="KW-1185">Reference proteome</keyword>
<organism evidence="2 3">
    <name type="scientific">Tanacetum coccineum</name>
    <dbReference type="NCBI Taxonomy" id="301880"/>
    <lineage>
        <taxon>Eukaryota</taxon>
        <taxon>Viridiplantae</taxon>
        <taxon>Streptophyta</taxon>
        <taxon>Embryophyta</taxon>
        <taxon>Tracheophyta</taxon>
        <taxon>Spermatophyta</taxon>
        <taxon>Magnoliopsida</taxon>
        <taxon>eudicotyledons</taxon>
        <taxon>Gunneridae</taxon>
        <taxon>Pentapetalae</taxon>
        <taxon>asterids</taxon>
        <taxon>campanulids</taxon>
        <taxon>Asterales</taxon>
        <taxon>Asteraceae</taxon>
        <taxon>Asteroideae</taxon>
        <taxon>Anthemideae</taxon>
        <taxon>Anthemidinae</taxon>
        <taxon>Tanacetum</taxon>
    </lineage>
</organism>
<dbReference type="InterPro" id="IPR036397">
    <property type="entry name" value="RNaseH_sf"/>
</dbReference>
<dbReference type="Proteomes" id="UP001151760">
    <property type="component" value="Unassembled WGS sequence"/>
</dbReference>
<dbReference type="Pfam" id="PF13456">
    <property type="entry name" value="RVT_3"/>
    <property type="match status" value="1"/>
</dbReference>
<dbReference type="InterPro" id="IPR002156">
    <property type="entry name" value="RNaseH_domain"/>
</dbReference>
<dbReference type="InterPro" id="IPR043128">
    <property type="entry name" value="Rev_trsase/Diguanyl_cyclase"/>
</dbReference>
<dbReference type="InterPro" id="IPR043502">
    <property type="entry name" value="DNA/RNA_pol_sf"/>
</dbReference>
<gene>
    <name evidence="2" type="ORF">Tco_0683414</name>
</gene>
<dbReference type="EMBL" id="BQNB010009820">
    <property type="protein sequence ID" value="GJS68849.1"/>
    <property type="molecule type" value="Genomic_DNA"/>
</dbReference>
<dbReference type="PANTHER" id="PTHR48475">
    <property type="entry name" value="RIBONUCLEASE H"/>
    <property type="match status" value="1"/>
</dbReference>
<name>A0ABQ4XU55_9ASTR</name>
<keyword evidence="2" id="KW-0695">RNA-directed DNA polymerase</keyword>
<dbReference type="Gene3D" id="3.30.70.270">
    <property type="match status" value="1"/>
</dbReference>
<proteinExistence type="predicted"/>
<evidence type="ECO:0000259" key="1">
    <source>
        <dbReference type="Pfam" id="PF13456"/>
    </source>
</evidence>
<reference evidence="2" key="2">
    <citation type="submission" date="2022-01" db="EMBL/GenBank/DDBJ databases">
        <authorList>
            <person name="Yamashiro T."/>
            <person name="Shiraishi A."/>
            <person name="Satake H."/>
            <person name="Nakayama K."/>
        </authorList>
    </citation>
    <scope>NUCLEOTIDE SEQUENCE</scope>
</reference>
<keyword evidence="2" id="KW-0808">Transferase</keyword>
<feature type="domain" description="RNase H type-1" evidence="1">
    <location>
        <begin position="157"/>
        <end position="273"/>
    </location>
</feature>
<evidence type="ECO:0000313" key="3">
    <source>
        <dbReference type="Proteomes" id="UP001151760"/>
    </source>
</evidence>
<dbReference type="GO" id="GO:0003964">
    <property type="term" value="F:RNA-directed DNA polymerase activity"/>
    <property type="evidence" value="ECO:0007669"/>
    <property type="project" value="UniProtKB-KW"/>
</dbReference>
<keyword evidence="2" id="KW-0548">Nucleotidyltransferase</keyword>
<accession>A0ABQ4XU55</accession>
<reference evidence="2" key="1">
    <citation type="journal article" date="2022" name="Int. J. Mol. Sci.">
        <title>Draft Genome of Tanacetum Coccineum: Genomic Comparison of Closely Related Tanacetum-Family Plants.</title>
        <authorList>
            <person name="Yamashiro T."/>
            <person name="Shiraishi A."/>
            <person name="Nakayama K."/>
            <person name="Satake H."/>
        </authorList>
    </citation>
    <scope>NUCLEOTIDE SEQUENCE</scope>
</reference>